<dbReference type="AlphaFoldDB" id="A0AAW1KQT4"/>
<comment type="caution">
    <text evidence="1">The sequence shown here is derived from an EMBL/GenBank/DDBJ whole genome shotgun (WGS) entry which is preliminary data.</text>
</comment>
<dbReference type="Proteomes" id="UP001458880">
    <property type="component" value="Unassembled WGS sequence"/>
</dbReference>
<accession>A0AAW1KQT4</accession>
<keyword evidence="2" id="KW-1185">Reference proteome</keyword>
<evidence type="ECO:0000313" key="2">
    <source>
        <dbReference type="Proteomes" id="UP001458880"/>
    </source>
</evidence>
<reference evidence="1 2" key="1">
    <citation type="journal article" date="2024" name="BMC Genomics">
        <title>De novo assembly and annotation of Popillia japonica's genome with initial clues to its potential as an invasive pest.</title>
        <authorList>
            <person name="Cucini C."/>
            <person name="Boschi S."/>
            <person name="Funari R."/>
            <person name="Cardaioli E."/>
            <person name="Iannotti N."/>
            <person name="Marturano G."/>
            <person name="Paoli F."/>
            <person name="Bruttini M."/>
            <person name="Carapelli A."/>
            <person name="Frati F."/>
            <person name="Nardi F."/>
        </authorList>
    </citation>
    <scope>NUCLEOTIDE SEQUENCE [LARGE SCALE GENOMIC DNA]</scope>
    <source>
        <strain evidence="1">DMR45628</strain>
    </source>
</reference>
<dbReference type="EMBL" id="JASPKY010000187">
    <property type="protein sequence ID" value="KAK9722572.1"/>
    <property type="molecule type" value="Genomic_DNA"/>
</dbReference>
<dbReference type="InterPro" id="IPR027417">
    <property type="entry name" value="P-loop_NTPase"/>
</dbReference>
<evidence type="ECO:0000313" key="1">
    <source>
        <dbReference type="EMBL" id="KAK9722572.1"/>
    </source>
</evidence>
<organism evidence="1 2">
    <name type="scientific">Popillia japonica</name>
    <name type="common">Japanese beetle</name>
    <dbReference type="NCBI Taxonomy" id="7064"/>
    <lineage>
        <taxon>Eukaryota</taxon>
        <taxon>Metazoa</taxon>
        <taxon>Ecdysozoa</taxon>
        <taxon>Arthropoda</taxon>
        <taxon>Hexapoda</taxon>
        <taxon>Insecta</taxon>
        <taxon>Pterygota</taxon>
        <taxon>Neoptera</taxon>
        <taxon>Endopterygota</taxon>
        <taxon>Coleoptera</taxon>
        <taxon>Polyphaga</taxon>
        <taxon>Scarabaeiformia</taxon>
        <taxon>Scarabaeidae</taxon>
        <taxon>Rutelinae</taxon>
        <taxon>Popillia</taxon>
    </lineage>
</organism>
<protein>
    <submittedName>
        <fullName evidence="1">Uncharacterized protein</fullName>
    </submittedName>
</protein>
<name>A0AAW1KQT4_POPJA</name>
<gene>
    <name evidence="1" type="ORF">QE152_g19600</name>
</gene>
<proteinExistence type="predicted"/>
<sequence length="132" mass="15213">MLIKVLILVEAISVEFFVSGREERFANYRFPNRHIANKSVFSATYRRPSEHGTVHTVQGTGRVEVNHEDTEQVLERFEADPTLSIRKVVNDLSISQWKIVARRHDLKLIVTSATMDSSKFSMFFARTLLTIM</sequence>
<dbReference type="Gene3D" id="3.40.50.300">
    <property type="entry name" value="P-loop containing nucleotide triphosphate hydrolases"/>
    <property type="match status" value="1"/>
</dbReference>